<sequence>MKTLFLSTLTFLFTIGMYSQNKNVKSEEKIVKTTIKDSKGEKTIVKKEEVKEVQKIEFENPNSPKTNKDMKPTPVNVTTTKQVIVDGQTKYIDVDHSAYYNLDGVKYEIKADKSGYLILNNDKKKASGVLRKTSNNSYIFRNKNKVSVGYFDESGNLVLETYDPKTDSMIMEKYMVENK</sequence>
<accession>A0ABY4HLS8</accession>
<evidence type="ECO:0000313" key="2">
    <source>
        <dbReference type="Proteomes" id="UP000830454"/>
    </source>
</evidence>
<dbReference type="Proteomes" id="UP000830454">
    <property type="component" value="Chromosome"/>
</dbReference>
<protein>
    <recommendedName>
        <fullName evidence="3">MORN repeat protein</fullName>
    </recommendedName>
</protein>
<organism evidence="1 2">
    <name type="scientific">Flavobacterium sediminilitoris</name>
    <dbReference type="NCBI Taxonomy" id="2024526"/>
    <lineage>
        <taxon>Bacteria</taxon>
        <taxon>Pseudomonadati</taxon>
        <taxon>Bacteroidota</taxon>
        <taxon>Flavobacteriia</taxon>
        <taxon>Flavobacteriales</taxon>
        <taxon>Flavobacteriaceae</taxon>
        <taxon>Flavobacterium</taxon>
    </lineage>
</organism>
<reference evidence="1" key="2">
    <citation type="submission" date="2022-04" db="EMBL/GenBank/DDBJ databases">
        <title>Complete Genome Sequence of Flavobacterium sediminilitoris YSM-43, Isolated from a Tidal Sediment.</title>
        <authorList>
            <person name="Lee P.A."/>
        </authorList>
    </citation>
    <scope>NUCLEOTIDE SEQUENCE</scope>
    <source>
        <strain evidence="1">YSM-43</strain>
    </source>
</reference>
<name>A0ABY4HLS8_9FLAO</name>
<reference evidence="1" key="1">
    <citation type="submission" date="2021-12" db="EMBL/GenBank/DDBJ databases">
        <authorList>
            <person name="Cha I.-T."/>
            <person name="Lee K.-E."/>
            <person name="Park S.-J."/>
        </authorList>
    </citation>
    <scope>NUCLEOTIDE SEQUENCE</scope>
    <source>
        <strain evidence="1">YSM-43</strain>
    </source>
</reference>
<evidence type="ECO:0000313" key="1">
    <source>
        <dbReference type="EMBL" id="UOX33807.1"/>
    </source>
</evidence>
<keyword evidence="2" id="KW-1185">Reference proteome</keyword>
<dbReference type="EMBL" id="CP090145">
    <property type="protein sequence ID" value="UOX33807.1"/>
    <property type="molecule type" value="Genomic_DNA"/>
</dbReference>
<dbReference type="RefSeq" id="WP_045972122.1">
    <property type="nucleotide sequence ID" value="NZ_CP090145.1"/>
</dbReference>
<proteinExistence type="predicted"/>
<evidence type="ECO:0008006" key="3">
    <source>
        <dbReference type="Google" id="ProtNLM"/>
    </source>
</evidence>
<gene>
    <name evidence="1" type="ORF">LXD69_17450</name>
</gene>